<feature type="compositionally biased region" description="Low complexity" evidence="9">
    <location>
        <begin position="46"/>
        <end position="66"/>
    </location>
</feature>
<evidence type="ECO:0000256" key="2">
    <source>
        <dbReference type="ARBA" id="ARBA00007749"/>
    </source>
</evidence>
<protein>
    <submittedName>
        <fullName evidence="11">Metallo-beta-lactamase superfamily protein</fullName>
    </submittedName>
</protein>
<evidence type="ECO:0000256" key="8">
    <source>
        <dbReference type="ARBA" id="ARBA00048505"/>
    </source>
</evidence>
<feature type="domain" description="Metallo-beta-lactamase" evidence="10">
    <location>
        <begin position="111"/>
        <end position="347"/>
    </location>
</feature>
<evidence type="ECO:0000256" key="6">
    <source>
        <dbReference type="ARBA" id="ARBA00034221"/>
    </source>
</evidence>
<dbReference type="GO" id="GO:0016787">
    <property type="term" value="F:hydrolase activity"/>
    <property type="evidence" value="ECO:0007669"/>
    <property type="project" value="UniProtKB-KW"/>
</dbReference>
<sequence length="362" mass="39851">MLKSIQTTAPAKAAGVLTSLPPGAPKAQTSPPPEASKAKASLPLEASKAQASSPPEASKAKASLPPEASKAQSSFPAKVRVQLYLGAAGYCVHPEFLTLRGGRLRPVRFPAGFACIVHPRHGPVMVDTGYSFRFFEETSRLPNALYRYITPVVYEERDSAANWLRERFGMEPEQIKYVILTHFHADHIAGVKDFPQAKLIYLPQAYEAVRSLRPLAAVRAGFLPGLLPDPERFAARSEPIDTGAQRFRLGPEFPFAEGFDVFGDGSVIAVEVSGHAEGMIGLFASTEEADYFLCADAVWSSRAFREGRRPHPAAGIIMSDRREYGRSFDRLTELHRKYPDIRIVPSHCTEALRLWGSEAMER</sequence>
<proteinExistence type="inferred from homology"/>
<dbReference type="InterPro" id="IPR051013">
    <property type="entry name" value="MBL_superfamily_lactonases"/>
</dbReference>
<feature type="region of interest" description="Disordered" evidence="9">
    <location>
        <begin position="1"/>
        <end position="71"/>
    </location>
</feature>
<dbReference type="SMART" id="SM00849">
    <property type="entry name" value="Lactamase_B"/>
    <property type="match status" value="1"/>
</dbReference>
<gene>
    <name evidence="11" type="ORF">DJ90_4642</name>
</gene>
<dbReference type="GeneID" id="77009761"/>
<evidence type="ECO:0000256" key="4">
    <source>
        <dbReference type="ARBA" id="ARBA00022801"/>
    </source>
</evidence>
<accession>A0A090Z8X4</accession>
<reference evidence="11 12" key="1">
    <citation type="submission" date="2014-04" db="EMBL/GenBank/DDBJ databases">
        <authorList>
            <person name="Bishop-Lilly K.A."/>
            <person name="Broomall S.M."/>
            <person name="Chain P.S."/>
            <person name="Chertkov O."/>
            <person name="Coyne S.R."/>
            <person name="Daligault H.E."/>
            <person name="Davenport K.W."/>
            <person name="Erkkila T."/>
            <person name="Frey K.G."/>
            <person name="Gibbons H.S."/>
            <person name="Gu W."/>
            <person name="Jaissle J."/>
            <person name="Johnson S.L."/>
            <person name="Koroleva G.I."/>
            <person name="Ladner J.T."/>
            <person name="Lo C.-C."/>
            <person name="Minogue T.D."/>
            <person name="Munk C."/>
            <person name="Palacios G.F."/>
            <person name="Redden C.L."/>
            <person name="Rosenzweig C.N."/>
            <person name="Scholz M.B."/>
            <person name="Teshima H."/>
            <person name="Xu Y."/>
        </authorList>
    </citation>
    <scope>NUCLEOTIDE SEQUENCE [LARGE SCALE GENOMIC DNA]</scope>
    <source>
        <strain evidence="11 12">8244</strain>
    </source>
</reference>
<keyword evidence="5" id="KW-0862">Zinc</keyword>
<dbReference type="RefSeq" id="WP_082207948.1">
    <property type="nucleotide sequence ID" value="NZ_BOSD01000044.1"/>
</dbReference>
<name>A0A090Z8X4_PAEMA</name>
<dbReference type="PANTHER" id="PTHR42978:SF2">
    <property type="entry name" value="102 KBASES UNSTABLE REGION: FROM 1 TO 119443"/>
    <property type="match status" value="1"/>
</dbReference>
<comment type="similarity">
    <text evidence="2">Belongs to the metallo-beta-lactamase superfamily.</text>
</comment>
<evidence type="ECO:0000256" key="9">
    <source>
        <dbReference type="SAM" id="MobiDB-lite"/>
    </source>
</evidence>
<evidence type="ECO:0000313" key="11">
    <source>
        <dbReference type="EMBL" id="KFN07057.1"/>
    </source>
</evidence>
<dbReference type="SUPFAM" id="SSF56281">
    <property type="entry name" value="Metallo-hydrolase/oxidoreductase"/>
    <property type="match status" value="1"/>
</dbReference>
<dbReference type="AlphaFoldDB" id="A0A090Z8X4"/>
<keyword evidence="3" id="KW-0479">Metal-binding</keyword>
<dbReference type="Proteomes" id="UP000029278">
    <property type="component" value="Unassembled WGS sequence"/>
</dbReference>
<dbReference type="OrthoDB" id="333278at2"/>
<evidence type="ECO:0000256" key="1">
    <source>
        <dbReference type="ARBA" id="ARBA00001947"/>
    </source>
</evidence>
<keyword evidence="4" id="KW-0378">Hydrolase</keyword>
<dbReference type="EMBL" id="JMQA01000036">
    <property type="protein sequence ID" value="KFN07057.1"/>
    <property type="molecule type" value="Genomic_DNA"/>
</dbReference>
<organism evidence="11 12">
    <name type="scientific">Paenibacillus macerans</name>
    <name type="common">Bacillus macerans</name>
    <dbReference type="NCBI Taxonomy" id="44252"/>
    <lineage>
        <taxon>Bacteria</taxon>
        <taxon>Bacillati</taxon>
        <taxon>Bacillota</taxon>
        <taxon>Bacilli</taxon>
        <taxon>Bacillales</taxon>
        <taxon>Paenibacillaceae</taxon>
        <taxon>Paenibacillus</taxon>
    </lineage>
</organism>
<comment type="caution">
    <text evidence="11">The sequence shown here is derived from an EMBL/GenBank/DDBJ whole genome shotgun (WGS) entry which is preliminary data.</text>
</comment>
<comment type="catalytic activity">
    <reaction evidence="8">
        <text>3',5'-cyclic UMP + H2O = UMP + H(+)</text>
        <dbReference type="Rhea" id="RHEA:70575"/>
        <dbReference type="ChEBI" id="CHEBI:15377"/>
        <dbReference type="ChEBI" id="CHEBI:15378"/>
        <dbReference type="ChEBI" id="CHEBI:57865"/>
        <dbReference type="ChEBI" id="CHEBI:184387"/>
    </reaction>
    <physiologicalReaction direction="left-to-right" evidence="8">
        <dbReference type="Rhea" id="RHEA:70576"/>
    </physiologicalReaction>
</comment>
<evidence type="ECO:0000256" key="5">
    <source>
        <dbReference type="ARBA" id="ARBA00022833"/>
    </source>
</evidence>
<evidence type="ECO:0000256" key="3">
    <source>
        <dbReference type="ARBA" id="ARBA00022723"/>
    </source>
</evidence>
<keyword evidence="12" id="KW-1185">Reference proteome</keyword>
<dbReference type="CDD" id="cd07730">
    <property type="entry name" value="metallo-hydrolase-like_MBL-fold"/>
    <property type="match status" value="1"/>
</dbReference>
<comment type="cofactor">
    <cofactor evidence="1">
        <name>Zn(2+)</name>
        <dbReference type="ChEBI" id="CHEBI:29105"/>
    </cofactor>
</comment>
<comment type="function">
    <text evidence="7">Counteracts the endogenous Pycsar antiviral defense system. Phosphodiesterase that enables metal-dependent hydrolysis of host cyclic nucleotide Pycsar defense signals such as cCMP and cUMP.</text>
</comment>
<dbReference type="PATRIC" id="fig|44252.3.peg.4029"/>
<dbReference type="STRING" id="44252.DJ90_4642"/>
<evidence type="ECO:0000313" key="12">
    <source>
        <dbReference type="Proteomes" id="UP000029278"/>
    </source>
</evidence>
<dbReference type="GO" id="GO:0046872">
    <property type="term" value="F:metal ion binding"/>
    <property type="evidence" value="ECO:0007669"/>
    <property type="project" value="UniProtKB-KW"/>
</dbReference>
<dbReference type="Pfam" id="PF00753">
    <property type="entry name" value="Lactamase_B"/>
    <property type="match status" value="1"/>
</dbReference>
<dbReference type="InterPro" id="IPR036866">
    <property type="entry name" value="RibonucZ/Hydroxyglut_hydro"/>
</dbReference>
<dbReference type="InterPro" id="IPR001279">
    <property type="entry name" value="Metallo-B-lactamas"/>
</dbReference>
<dbReference type="HOGENOM" id="CLU_030571_3_4_9"/>
<dbReference type="Gene3D" id="3.60.15.10">
    <property type="entry name" value="Ribonuclease Z/Hydroxyacylglutathione hydrolase-like"/>
    <property type="match status" value="1"/>
</dbReference>
<dbReference type="PANTHER" id="PTHR42978">
    <property type="entry name" value="QUORUM-QUENCHING LACTONASE YTNP-RELATED-RELATED"/>
    <property type="match status" value="1"/>
</dbReference>
<evidence type="ECO:0000256" key="7">
    <source>
        <dbReference type="ARBA" id="ARBA00034301"/>
    </source>
</evidence>
<comment type="catalytic activity">
    <reaction evidence="6">
        <text>3',5'-cyclic CMP + H2O = CMP + H(+)</text>
        <dbReference type="Rhea" id="RHEA:72675"/>
        <dbReference type="ChEBI" id="CHEBI:15377"/>
        <dbReference type="ChEBI" id="CHEBI:15378"/>
        <dbReference type="ChEBI" id="CHEBI:58003"/>
        <dbReference type="ChEBI" id="CHEBI:60377"/>
    </reaction>
    <physiologicalReaction direction="left-to-right" evidence="6">
        <dbReference type="Rhea" id="RHEA:72676"/>
    </physiologicalReaction>
</comment>
<evidence type="ECO:0000259" key="10">
    <source>
        <dbReference type="SMART" id="SM00849"/>
    </source>
</evidence>